<dbReference type="InterPro" id="IPR007865">
    <property type="entry name" value="Aminopep_P_N"/>
</dbReference>
<dbReference type="Pfam" id="PF05195">
    <property type="entry name" value="AMP_N"/>
    <property type="match status" value="1"/>
</dbReference>
<dbReference type="Proteomes" id="UP001501521">
    <property type="component" value="Unassembled WGS sequence"/>
</dbReference>
<feature type="domain" description="Aminopeptidase P N-terminal" evidence="9">
    <location>
        <begin position="39"/>
        <end position="178"/>
    </location>
</feature>
<dbReference type="EC" id="3.4.11.9" evidence="4"/>
<keyword evidence="10" id="KW-0645">Protease</keyword>
<dbReference type="SMART" id="SM01011">
    <property type="entry name" value="AMP_N"/>
    <property type="match status" value="1"/>
</dbReference>
<comment type="cofactor">
    <cofactor evidence="2">
        <name>Mn(2+)</name>
        <dbReference type="ChEBI" id="CHEBI:29035"/>
    </cofactor>
</comment>
<keyword evidence="10" id="KW-0031">Aminopeptidase</keyword>
<dbReference type="GO" id="GO:0004177">
    <property type="term" value="F:aminopeptidase activity"/>
    <property type="evidence" value="ECO:0007669"/>
    <property type="project" value="UniProtKB-KW"/>
</dbReference>
<dbReference type="Pfam" id="PF00557">
    <property type="entry name" value="Peptidase_M24"/>
    <property type="match status" value="1"/>
</dbReference>
<evidence type="ECO:0000256" key="1">
    <source>
        <dbReference type="ARBA" id="ARBA00001424"/>
    </source>
</evidence>
<dbReference type="InterPro" id="IPR036005">
    <property type="entry name" value="Creatinase/aminopeptidase-like"/>
</dbReference>
<keyword evidence="6" id="KW-0378">Hydrolase</keyword>
<dbReference type="InterPro" id="IPR029149">
    <property type="entry name" value="Creatin/AminoP/Spt16_N"/>
</dbReference>
<evidence type="ECO:0000256" key="5">
    <source>
        <dbReference type="ARBA" id="ARBA00022723"/>
    </source>
</evidence>
<sequence>MIASSDPNENRRDPYSEAFKKFIVQDWEPYSDVMPEQLPASEWAAARREQLAAEYPGQTLVIPAGPLKVRSNDTDYRFRPHTAFAYYTGLGEDREPDAVLVIRDDEATLFFKPRAPRTDREFYADSRYGEVWVGKRDSLEEMASATQLTCRAISELPEVLHEAGNRTLVIREADEAITAMVDEARGDLATALDADLARSASEARFVKDEFEVAEMRRAIDATRVGFEAVARELPNAVRNGRGERWVEGIFGLHARHLGNAVGYDTIAAGGDHANTLHWIRNDGNLRDGDLLLLDAGVEVNTLYTADVTRTMPVGGTFTEPQRRVYEAVLAAQTAGIEACRAGNLFADVHQAAITVLARFFEELGILPVSAEESLSEEGGFHRRWMVHGTSHHLGLDVHDCARARAELYRGGTLKAGMIITVEPGIYFKQGDLLVPEEYRGIGVRIEDDILITDGDPVNLSESLPREADAVEKWMQGLQR</sequence>
<dbReference type="PROSITE" id="PS00491">
    <property type="entry name" value="PROLINE_PEPTIDASE"/>
    <property type="match status" value="1"/>
</dbReference>
<evidence type="ECO:0000256" key="2">
    <source>
        <dbReference type="ARBA" id="ARBA00001936"/>
    </source>
</evidence>
<evidence type="ECO:0000256" key="3">
    <source>
        <dbReference type="ARBA" id="ARBA00008766"/>
    </source>
</evidence>
<dbReference type="RefSeq" id="WP_345580980.1">
    <property type="nucleotide sequence ID" value="NZ_BAABLV010000020.1"/>
</dbReference>
<keyword evidence="11" id="KW-1185">Reference proteome</keyword>
<evidence type="ECO:0000259" key="9">
    <source>
        <dbReference type="SMART" id="SM01011"/>
    </source>
</evidence>
<dbReference type="InterPro" id="IPR001131">
    <property type="entry name" value="Peptidase_M24B_aminopep-P_CS"/>
</dbReference>
<dbReference type="PANTHER" id="PTHR43226:SF4">
    <property type="entry name" value="XAA-PRO AMINOPEPTIDASE 3"/>
    <property type="match status" value="1"/>
</dbReference>
<proteinExistence type="inferred from homology"/>
<evidence type="ECO:0000256" key="8">
    <source>
        <dbReference type="RuleBase" id="RU000590"/>
    </source>
</evidence>
<comment type="similarity">
    <text evidence="3 8">Belongs to the peptidase M24B family.</text>
</comment>
<protein>
    <recommendedName>
        <fullName evidence="4">Xaa-Pro aminopeptidase</fullName>
        <ecNumber evidence="4">3.4.11.9</ecNumber>
    </recommendedName>
</protein>
<reference evidence="11" key="1">
    <citation type="journal article" date="2019" name="Int. J. Syst. Evol. Microbiol.">
        <title>The Global Catalogue of Microorganisms (GCM) 10K type strain sequencing project: providing services to taxonomists for standard genome sequencing and annotation.</title>
        <authorList>
            <consortium name="The Broad Institute Genomics Platform"/>
            <consortium name="The Broad Institute Genome Sequencing Center for Infectious Disease"/>
            <person name="Wu L."/>
            <person name="Ma J."/>
        </authorList>
    </citation>
    <scope>NUCLEOTIDE SEQUENCE [LARGE SCALE GENOMIC DNA]</scope>
    <source>
        <strain evidence="11">JCM 19125</strain>
    </source>
</reference>
<gene>
    <name evidence="10" type="ORF">GCM10025789_13880</name>
</gene>
<dbReference type="InterPro" id="IPR052433">
    <property type="entry name" value="X-Pro_dipept-like"/>
</dbReference>
<dbReference type="Gene3D" id="3.40.350.10">
    <property type="entry name" value="Creatinase/prolidase N-terminal domain"/>
    <property type="match status" value="1"/>
</dbReference>
<dbReference type="InterPro" id="IPR000994">
    <property type="entry name" value="Pept_M24"/>
</dbReference>
<evidence type="ECO:0000313" key="10">
    <source>
        <dbReference type="EMBL" id="GAA4897230.1"/>
    </source>
</evidence>
<dbReference type="SUPFAM" id="SSF53092">
    <property type="entry name" value="Creatinase/prolidase N-terminal domain"/>
    <property type="match status" value="1"/>
</dbReference>
<organism evidence="10 11">
    <name type="scientific">Tessaracoccus lubricantis</name>
    <dbReference type="NCBI Taxonomy" id="545543"/>
    <lineage>
        <taxon>Bacteria</taxon>
        <taxon>Bacillati</taxon>
        <taxon>Actinomycetota</taxon>
        <taxon>Actinomycetes</taxon>
        <taxon>Propionibacteriales</taxon>
        <taxon>Propionibacteriaceae</taxon>
        <taxon>Tessaracoccus</taxon>
    </lineage>
</organism>
<evidence type="ECO:0000256" key="4">
    <source>
        <dbReference type="ARBA" id="ARBA00012574"/>
    </source>
</evidence>
<dbReference type="PANTHER" id="PTHR43226">
    <property type="entry name" value="XAA-PRO AMINOPEPTIDASE 3"/>
    <property type="match status" value="1"/>
</dbReference>
<dbReference type="Gene3D" id="3.90.230.10">
    <property type="entry name" value="Creatinase/methionine aminopeptidase superfamily"/>
    <property type="match status" value="1"/>
</dbReference>
<comment type="caution">
    <text evidence="10">The sequence shown here is derived from an EMBL/GenBank/DDBJ whole genome shotgun (WGS) entry which is preliminary data.</text>
</comment>
<evidence type="ECO:0000256" key="7">
    <source>
        <dbReference type="ARBA" id="ARBA00023211"/>
    </source>
</evidence>
<keyword evidence="7" id="KW-0464">Manganese</keyword>
<dbReference type="EMBL" id="BAABLV010000020">
    <property type="protein sequence ID" value="GAA4897230.1"/>
    <property type="molecule type" value="Genomic_DNA"/>
</dbReference>
<dbReference type="SUPFAM" id="SSF55920">
    <property type="entry name" value="Creatinase/aminopeptidase"/>
    <property type="match status" value="1"/>
</dbReference>
<evidence type="ECO:0000313" key="11">
    <source>
        <dbReference type="Proteomes" id="UP001501521"/>
    </source>
</evidence>
<dbReference type="CDD" id="cd01087">
    <property type="entry name" value="Prolidase"/>
    <property type="match status" value="1"/>
</dbReference>
<evidence type="ECO:0000256" key="6">
    <source>
        <dbReference type="ARBA" id="ARBA00022801"/>
    </source>
</evidence>
<keyword evidence="5 8" id="KW-0479">Metal-binding</keyword>
<comment type="catalytic activity">
    <reaction evidence="1">
        <text>Release of any N-terminal amino acid, including proline, that is linked to proline, even from a dipeptide or tripeptide.</text>
        <dbReference type="EC" id="3.4.11.9"/>
    </reaction>
</comment>
<accession>A0ABP9FAY4</accession>
<name>A0ABP9FAY4_9ACTN</name>